<keyword evidence="3" id="KW-1185">Reference proteome</keyword>
<evidence type="ECO:0000313" key="2">
    <source>
        <dbReference type="EMBL" id="GGN09126.1"/>
    </source>
</evidence>
<protein>
    <submittedName>
        <fullName evidence="2">Alkylated DNA repair protein</fullName>
    </submittedName>
</protein>
<reference evidence="2" key="1">
    <citation type="journal article" date="2014" name="Int. J. Syst. Evol. Microbiol.">
        <title>Complete genome sequence of Corynebacterium casei LMG S-19264T (=DSM 44701T), isolated from a smear-ripened cheese.</title>
        <authorList>
            <consortium name="US DOE Joint Genome Institute (JGI-PGF)"/>
            <person name="Walter F."/>
            <person name="Albersmeier A."/>
            <person name="Kalinowski J."/>
            <person name="Ruckert C."/>
        </authorList>
    </citation>
    <scope>NUCLEOTIDE SEQUENCE</scope>
    <source>
        <strain evidence="2">CGMCC 4.7110</strain>
    </source>
</reference>
<dbReference type="Proteomes" id="UP000653411">
    <property type="component" value="Unassembled WGS sequence"/>
</dbReference>
<feature type="region of interest" description="Disordered" evidence="1">
    <location>
        <begin position="39"/>
        <end position="66"/>
    </location>
</feature>
<reference evidence="2" key="2">
    <citation type="submission" date="2020-09" db="EMBL/GenBank/DDBJ databases">
        <authorList>
            <person name="Sun Q."/>
            <person name="Zhou Y."/>
        </authorList>
    </citation>
    <scope>NUCLEOTIDE SEQUENCE</scope>
    <source>
        <strain evidence="2">CGMCC 4.7110</strain>
    </source>
</reference>
<evidence type="ECO:0000313" key="3">
    <source>
        <dbReference type="Proteomes" id="UP000653411"/>
    </source>
</evidence>
<feature type="region of interest" description="Disordered" evidence="1">
    <location>
        <begin position="123"/>
        <end position="146"/>
    </location>
</feature>
<gene>
    <name evidence="2" type="ORF">GCM10011578_034300</name>
</gene>
<dbReference type="RefSeq" id="WP_308426479.1">
    <property type="nucleotide sequence ID" value="NZ_BMML01000007.1"/>
</dbReference>
<dbReference type="EMBL" id="BMML01000007">
    <property type="protein sequence ID" value="GGN09126.1"/>
    <property type="molecule type" value="Genomic_DNA"/>
</dbReference>
<name>A0A917XCN4_9ACTN</name>
<accession>A0A917XCN4</accession>
<evidence type="ECO:0000256" key="1">
    <source>
        <dbReference type="SAM" id="MobiDB-lite"/>
    </source>
</evidence>
<sequence length="185" mass="19783">MEDELFPRAYARITPGAVHVPDRLDTDRRRALLAACRDRPGPRRACARSVRPGRHDDRPPALPKPALVPVGLRRTAGGGDPAKQFPAWLGKPDPRALTDAPAPAAVGGLSYDIAPVNSYDADAHMGTPPDADEKPPAPVVPPSPDDTCVLRCGNTESRGSCTRTRNFGPGCTRARDLPTWQCPDA</sequence>
<comment type="caution">
    <text evidence="2">The sequence shown here is derived from an EMBL/GenBank/DDBJ whole genome shotgun (WGS) entry which is preliminary data.</text>
</comment>
<organism evidence="2 3">
    <name type="scientific">Streptomyces fuscichromogenes</name>
    <dbReference type="NCBI Taxonomy" id="1324013"/>
    <lineage>
        <taxon>Bacteria</taxon>
        <taxon>Bacillati</taxon>
        <taxon>Actinomycetota</taxon>
        <taxon>Actinomycetes</taxon>
        <taxon>Kitasatosporales</taxon>
        <taxon>Streptomycetaceae</taxon>
        <taxon>Streptomyces</taxon>
    </lineage>
</organism>
<proteinExistence type="predicted"/>
<dbReference type="AlphaFoldDB" id="A0A917XCN4"/>